<feature type="transmembrane region" description="Helical" evidence="9">
    <location>
        <begin position="318"/>
        <end position="338"/>
    </location>
</feature>
<evidence type="ECO:0000256" key="4">
    <source>
        <dbReference type="ARBA" id="ARBA00022692"/>
    </source>
</evidence>
<evidence type="ECO:0000256" key="8">
    <source>
        <dbReference type="SAM" id="MobiDB-lite"/>
    </source>
</evidence>
<feature type="transmembrane region" description="Helical" evidence="9">
    <location>
        <begin position="143"/>
        <end position="162"/>
    </location>
</feature>
<dbReference type="AlphaFoldDB" id="A0A8H6NDQ3"/>
<feature type="transmembrane region" description="Helical" evidence="9">
    <location>
        <begin position="84"/>
        <end position="102"/>
    </location>
</feature>
<evidence type="ECO:0000256" key="5">
    <source>
        <dbReference type="ARBA" id="ARBA00022989"/>
    </source>
</evidence>
<dbReference type="Gene3D" id="1.20.1250.20">
    <property type="entry name" value="MFS general substrate transporter like domains"/>
    <property type="match status" value="1"/>
</dbReference>
<dbReference type="PROSITE" id="PS50850">
    <property type="entry name" value="MFS"/>
    <property type="match status" value="1"/>
</dbReference>
<dbReference type="GO" id="GO:0005351">
    <property type="term" value="F:carbohydrate:proton symporter activity"/>
    <property type="evidence" value="ECO:0007669"/>
    <property type="project" value="TreeGrafter"/>
</dbReference>
<name>A0A8H6NDQ3_9PEZI</name>
<dbReference type="InterPro" id="IPR005829">
    <property type="entry name" value="Sugar_transporter_CS"/>
</dbReference>
<evidence type="ECO:0000259" key="10">
    <source>
        <dbReference type="PROSITE" id="PS50850"/>
    </source>
</evidence>
<keyword evidence="6 9" id="KW-0472">Membrane</keyword>
<dbReference type="PANTHER" id="PTHR48022">
    <property type="entry name" value="PLASTIDIC GLUCOSE TRANSPORTER 4"/>
    <property type="match status" value="1"/>
</dbReference>
<dbReference type="PROSITE" id="PS00217">
    <property type="entry name" value="SUGAR_TRANSPORT_2"/>
    <property type="match status" value="1"/>
</dbReference>
<dbReference type="InterPro" id="IPR003663">
    <property type="entry name" value="Sugar/inositol_transpt"/>
</dbReference>
<evidence type="ECO:0000256" key="2">
    <source>
        <dbReference type="ARBA" id="ARBA00010992"/>
    </source>
</evidence>
<comment type="subcellular location">
    <subcellularLocation>
        <location evidence="1">Membrane</location>
        <topology evidence="1">Multi-pass membrane protein</topology>
    </subcellularLocation>
</comment>
<feature type="transmembrane region" description="Helical" evidence="9">
    <location>
        <begin position="177"/>
        <end position="198"/>
    </location>
</feature>
<dbReference type="InterPro" id="IPR036259">
    <property type="entry name" value="MFS_trans_sf"/>
</dbReference>
<feature type="transmembrane region" description="Helical" evidence="9">
    <location>
        <begin position="289"/>
        <end position="311"/>
    </location>
</feature>
<keyword evidence="3 7" id="KW-0813">Transport</keyword>
<dbReference type="InterPro" id="IPR005828">
    <property type="entry name" value="MFS_sugar_transport-like"/>
</dbReference>
<dbReference type="InterPro" id="IPR050360">
    <property type="entry name" value="MFS_Sugar_Transporters"/>
</dbReference>
<accession>A0A8H6NDQ3</accession>
<feature type="transmembrane region" description="Helical" evidence="9">
    <location>
        <begin position="12"/>
        <end position="40"/>
    </location>
</feature>
<evidence type="ECO:0000256" key="1">
    <source>
        <dbReference type="ARBA" id="ARBA00004141"/>
    </source>
</evidence>
<organism evidence="11 12">
    <name type="scientific">Colletotrichum plurivorum</name>
    <dbReference type="NCBI Taxonomy" id="2175906"/>
    <lineage>
        <taxon>Eukaryota</taxon>
        <taxon>Fungi</taxon>
        <taxon>Dikarya</taxon>
        <taxon>Ascomycota</taxon>
        <taxon>Pezizomycotina</taxon>
        <taxon>Sordariomycetes</taxon>
        <taxon>Hypocreomycetidae</taxon>
        <taxon>Glomerellales</taxon>
        <taxon>Glomerellaceae</taxon>
        <taxon>Colletotrichum</taxon>
        <taxon>Colletotrichum orchidearum species complex</taxon>
    </lineage>
</organism>
<comment type="caution">
    <text evidence="11">The sequence shown here is derived from an EMBL/GenBank/DDBJ whole genome shotgun (WGS) entry which is preliminary data.</text>
</comment>
<dbReference type="Pfam" id="PF00083">
    <property type="entry name" value="Sugar_tr"/>
    <property type="match status" value="1"/>
</dbReference>
<dbReference type="InterPro" id="IPR020846">
    <property type="entry name" value="MFS_dom"/>
</dbReference>
<keyword evidence="5 9" id="KW-1133">Transmembrane helix</keyword>
<dbReference type="SUPFAM" id="SSF103473">
    <property type="entry name" value="MFS general substrate transporter"/>
    <property type="match status" value="1"/>
</dbReference>
<evidence type="ECO:0000256" key="9">
    <source>
        <dbReference type="SAM" id="Phobius"/>
    </source>
</evidence>
<protein>
    <recommendedName>
        <fullName evidence="10">Major facilitator superfamily (MFS) profile domain-containing protein</fullName>
    </recommendedName>
</protein>
<feature type="domain" description="Major facilitator superfamily (MFS) profile" evidence="10">
    <location>
        <begin position="13"/>
        <end position="445"/>
    </location>
</feature>
<evidence type="ECO:0000313" key="11">
    <source>
        <dbReference type="EMBL" id="KAF6828845.1"/>
    </source>
</evidence>
<dbReference type="FunFam" id="1.20.1250.20:FF:000090">
    <property type="entry name" value="MFS sugar transporter, putative"/>
    <property type="match status" value="1"/>
</dbReference>
<dbReference type="GO" id="GO:0016020">
    <property type="term" value="C:membrane"/>
    <property type="evidence" value="ECO:0007669"/>
    <property type="project" value="UniProtKB-SubCell"/>
</dbReference>
<dbReference type="PRINTS" id="PR00171">
    <property type="entry name" value="SUGRTRNSPORT"/>
</dbReference>
<evidence type="ECO:0000256" key="7">
    <source>
        <dbReference type="RuleBase" id="RU003346"/>
    </source>
</evidence>
<feature type="transmembrane region" description="Helical" evidence="9">
    <location>
        <begin position="422"/>
        <end position="441"/>
    </location>
</feature>
<gene>
    <name evidence="11" type="ORF">CPLU01_08283</name>
</gene>
<keyword evidence="12" id="KW-1185">Reference proteome</keyword>
<proteinExistence type="inferred from homology"/>
<comment type="similarity">
    <text evidence="2 7">Belongs to the major facilitator superfamily. Sugar transporter (TC 2.A.1.1) family.</text>
</comment>
<dbReference type="Proteomes" id="UP000654918">
    <property type="component" value="Unassembled WGS sequence"/>
</dbReference>
<feature type="transmembrane region" description="Helical" evidence="9">
    <location>
        <begin position="108"/>
        <end position="131"/>
    </location>
</feature>
<feature type="region of interest" description="Disordered" evidence="8">
    <location>
        <begin position="457"/>
        <end position="489"/>
    </location>
</feature>
<dbReference type="EMBL" id="WIGO01000116">
    <property type="protein sequence ID" value="KAF6828845.1"/>
    <property type="molecule type" value="Genomic_DNA"/>
</dbReference>
<sequence length="489" mass="54145">MSKLLGTFRAVYLVALCCVGSFLFAYDTGIIGGILTFQGFQDDFRYGPSQKATVGSNSTSLLQAGAFFSCFFIWPFTAKYGRRWSIILASVIFCAGAIVQTINTHSLAAFYVARVVSGVGVGMATVVIPMYSAEMAPKNIRGMLGSMFQFFFTMGVMASYIVDYGVSKHIAPSTRQWQIPVGLQLVPGAILGLGMLLCKESVRWLAKTGRREEALQSLVWVRGGENTAEVQEEFVEIINSIEEEQDQKEGLTWKELAQPTNRYRIFLIIALQIDAPQVFAAVGAGQNNLLITGFFGVVKVVSCLFYLLFLVERIGRRGSLLAGAFLMGTYMLIVAVLTATNPPKSVDQGLTSTAIASMTMIYLEAMSYNISWGPAPWVYMGEIFPSRIREAGIAIGTSTQWLFNFVFSQVTPHAVQNLGWRTFLMFCIFNWALVVFVWFFIKETKGKSLEDMEELFSGKTSPRDSETAFEKQAEEPGNFGVPRRVDGKE</sequence>
<feature type="transmembrane region" description="Helical" evidence="9">
    <location>
        <begin position="263"/>
        <end position="283"/>
    </location>
</feature>
<dbReference type="PANTHER" id="PTHR48022:SF4">
    <property type="entry name" value="MAJOR FACILITATOR SUPERFAMILY (MFS) PROFILE DOMAIN-CONTAINING PROTEIN-RELATED"/>
    <property type="match status" value="1"/>
</dbReference>
<feature type="compositionally biased region" description="Basic and acidic residues" evidence="8">
    <location>
        <begin position="461"/>
        <end position="474"/>
    </location>
</feature>
<feature type="transmembrane region" description="Helical" evidence="9">
    <location>
        <begin position="60"/>
        <end position="77"/>
    </location>
</feature>
<dbReference type="PROSITE" id="PS00216">
    <property type="entry name" value="SUGAR_TRANSPORT_1"/>
    <property type="match status" value="1"/>
</dbReference>
<evidence type="ECO:0000313" key="12">
    <source>
        <dbReference type="Proteomes" id="UP000654918"/>
    </source>
</evidence>
<evidence type="ECO:0000256" key="3">
    <source>
        <dbReference type="ARBA" id="ARBA00022448"/>
    </source>
</evidence>
<keyword evidence="4 9" id="KW-0812">Transmembrane</keyword>
<dbReference type="NCBIfam" id="TIGR00879">
    <property type="entry name" value="SP"/>
    <property type="match status" value="1"/>
</dbReference>
<evidence type="ECO:0000256" key="6">
    <source>
        <dbReference type="ARBA" id="ARBA00023136"/>
    </source>
</evidence>
<reference evidence="11" key="1">
    <citation type="journal article" date="2020" name="Phytopathology">
        <title>Genome Sequence Resources of Colletotrichum truncatum, C. plurivorum, C. musicola, and C. sojae: Four Species Pathogenic to Soybean (Glycine max).</title>
        <authorList>
            <person name="Rogerio F."/>
            <person name="Boufleur T.R."/>
            <person name="Ciampi-Guillardi M."/>
            <person name="Sukno S.A."/>
            <person name="Thon M.R."/>
            <person name="Massola Junior N.S."/>
            <person name="Baroncelli R."/>
        </authorList>
    </citation>
    <scope>NUCLEOTIDE SEQUENCE</scope>
    <source>
        <strain evidence="11">LFN00145</strain>
    </source>
</reference>